<evidence type="ECO:0000313" key="2">
    <source>
        <dbReference type="Proteomes" id="UP000013785"/>
    </source>
</evidence>
<keyword evidence="2" id="KW-1185">Reference proteome</keyword>
<dbReference type="HOGENOM" id="CLU_1624565_0_0_9"/>
<dbReference type="EMBL" id="AJAT01000012">
    <property type="protein sequence ID" value="EOL45331.1"/>
    <property type="molecule type" value="Genomic_DNA"/>
</dbReference>
<sequence>MKKIRRLVVGVGLCFIGLFILSACNKENTNNKVVHIYQVSNNGTLQNKADYNLVDGKLTIDKEFQLANNINQLPKNLKDDEKIKETETYLKKEFPKESFDEGELIQNFTRIIKSAEVIVDTDKKVTELKGDSYSYKFYWVDDNEKRVKDDLGVEYAVEYDKK</sequence>
<evidence type="ECO:0008006" key="3">
    <source>
        <dbReference type="Google" id="ProtNLM"/>
    </source>
</evidence>
<dbReference type="OrthoDB" id="2196743at2"/>
<dbReference type="AlphaFoldDB" id="R3WBN2"/>
<gene>
    <name evidence="1" type="ORF">UC3_01221</name>
</gene>
<dbReference type="Proteomes" id="UP000013785">
    <property type="component" value="Unassembled WGS sequence"/>
</dbReference>
<protein>
    <recommendedName>
        <fullName evidence="3">Lipoprotein</fullName>
    </recommendedName>
</protein>
<accession>R3WBN2</accession>
<name>R3WBN2_9ENTE</name>
<evidence type="ECO:0000313" key="1">
    <source>
        <dbReference type="EMBL" id="EOL45331.1"/>
    </source>
</evidence>
<dbReference type="RefSeq" id="WP_010767889.1">
    <property type="nucleotide sequence ID" value="NZ_ASWE01000003.1"/>
</dbReference>
<dbReference type="PATRIC" id="fig|1158610.3.peg.1196"/>
<comment type="caution">
    <text evidence="1">The sequence shown here is derived from an EMBL/GenBank/DDBJ whole genome shotgun (WGS) entry which is preliminary data.</text>
</comment>
<reference evidence="1 2" key="1">
    <citation type="submission" date="2013-02" db="EMBL/GenBank/DDBJ databases">
        <title>The Genome Sequence of Enterococcus phoeniculicola BAA-412.</title>
        <authorList>
            <consortium name="The Broad Institute Genome Sequencing Platform"/>
            <consortium name="The Broad Institute Genome Sequencing Center for Infectious Disease"/>
            <person name="Earl A.M."/>
            <person name="Gilmore M.S."/>
            <person name="Lebreton F."/>
            <person name="Walker B."/>
            <person name="Young S.K."/>
            <person name="Zeng Q."/>
            <person name="Gargeya S."/>
            <person name="Fitzgerald M."/>
            <person name="Haas B."/>
            <person name="Abouelleil A."/>
            <person name="Alvarado L."/>
            <person name="Arachchi H.M."/>
            <person name="Berlin A.M."/>
            <person name="Chapman S.B."/>
            <person name="Dewar J."/>
            <person name="Goldberg J."/>
            <person name="Griggs A."/>
            <person name="Gujja S."/>
            <person name="Hansen M."/>
            <person name="Howarth C."/>
            <person name="Imamovic A."/>
            <person name="Larimer J."/>
            <person name="McCowan C."/>
            <person name="Murphy C."/>
            <person name="Neiman D."/>
            <person name="Pearson M."/>
            <person name="Priest M."/>
            <person name="Roberts A."/>
            <person name="Saif S."/>
            <person name="Shea T."/>
            <person name="Sisk P."/>
            <person name="Sykes S."/>
            <person name="Wortman J."/>
            <person name="Nusbaum C."/>
            <person name="Birren B."/>
        </authorList>
    </citation>
    <scope>NUCLEOTIDE SEQUENCE [LARGE SCALE GENOMIC DNA]</scope>
    <source>
        <strain evidence="1 2">ATCC BAA-412</strain>
    </source>
</reference>
<organism evidence="1 2">
    <name type="scientific">Enterococcus phoeniculicola ATCC BAA-412</name>
    <dbReference type="NCBI Taxonomy" id="1158610"/>
    <lineage>
        <taxon>Bacteria</taxon>
        <taxon>Bacillati</taxon>
        <taxon>Bacillota</taxon>
        <taxon>Bacilli</taxon>
        <taxon>Lactobacillales</taxon>
        <taxon>Enterococcaceae</taxon>
        <taxon>Enterococcus</taxon>
    </lineage>
</organism>
<proteinExistence type="predicted"/>
<dbReference type="PROSITE" id="PS51257">
    <property type="entry name" value="PROKAR_LIPOPROTEIN"/>
    <property type="match status" value="1"/>
</dbReference>
<dbReference type="eggNOG" id="ENOG5032FQY">
    <property type="taxonomic scope" value="Bacteria"/>
</dbReference>